<evidence type="ECO:0008006" key="4">
    <source>
        <dbReference type="Google" id="ProtNLM"/>
    </source>
</evidence>
<dbReference type="Pfam" id="PF06764">
    <property type="entry name" value="DUF1223"/>
    <property type="match status" value="1"/>
</dbReference>
<keyword evidence="1" id="KW-0732">Signal</keyword>
<accession>A0A1I7NSI7</accession>
<name>A0A1I7NSI7_9HYPH</name>
<dbReference type="EMBL" id="FPCK01000003">
    <property type="protein sequence ID" value="SFV37558.1"/>
    <property type="molecule type" value="Genomic_DNA"/>
</dbReference>
<dbReference type="SUPFAM" id="SSF52833">
    <property type="entry name" value="Thioredoxin-like"/>
    <property type="match status" value="1"/>
</dbReference>
<keyword evidence="3" id="KW-1185">Reference proteome</keyword>
<dbReference type="AlphaFoldDB" id="A0A1I7NSI7"/>
<evidence type="ECO:0000313" key="3">
    <source>
        <dbReference type="Proteomes" id="UP000199074"/>
    </source>
</evidence>
<dbReference type="InterPro" id="IPR036249">
    <property type="entry name" value="Thioredoxin-like_sf"/>
</dbReference>
<sequence>MFSRPLFASIAGAALLFGLSAVTSAETIHFEPKAVVELFTSQGCASCPPADALLTSLADSEDVVALAYHVDYWDYVGWKDTFAHEAYSDRQRAYAKSWGSSRIYTPQIVVNGTRAVVGSRRNEVQDAVDKAHLPLTMDVALTDTMLKVSVPADPSLSDAVIWLVTYVDRADVKIDSGENAGKSMVYTQVVTGRQMMGMWESDTGAELKLPLSEVLATPGAGLAVIVQQERSGLPGLILAAAAYEP</sequence>
<dbReference type="STRING" id="429728.SAMN05216456_2985"/>
<evidence type="ECO:0000313" key="2">
    <source>
        <dbReference type="EMBL" id="SFV37558.1"/>
    </source>
</evidence>
<organism evidence="2 3">
    <name type="scientific">Devosia crocina</name>
    <dbReference type="NCBI Taxonomy" id="429728"/>
    <lineage>
        <taxon>Bacteria</taxon>
        <taxon>Pseudomonadati</taxon>
        <taxon>Pseudomonadota</taxon>
        <taxon>Alphaproteobacteria</taxon>
        <taxon>Hyphomicrobiales</taxon>
        <taxon>Devosiaceae</taxon>
        <taxon>Devosia</taxon>
    </lineage>
</organism>
<dbReference type="PANTHER" id="PTHR36057">
    <property type="match status" value="1"/>
</dbReference>
<evidence type="ECO:0000256" key="1">
    <source>
        <dbReference type="SAM" id="SignalP"/>
    </source>
</evidence>
<dbReference type="OrthoDB" id="9808254at2"/>
<feature type="chain" id="PRO_5011631071" description="DUF1223 domain-containing protein" evidence="1">
    <location>
        <begin position="26"/>
        <end position="245"/>
    </location>
</feature>
<dbReference type="PANTHER" id="PTHR36057:SF1">
    <property type="entry name" value="LIPOPROTEIN LIPID ATTACHMENT SITE-LIKE PROTEIN, PUTATIVE (DUF1223)-RELATED"/>
    <property type="match status" value="1"/>
</dbReference>
<protein>
    <recommendedName>
        <fullName evidence="4">DUF1223 domain-containing protein</fullName>
    </recommendedName>
</protein>
<gene>
    <name evidence="2" type="ORF">SAMN05216456_2985</name>
</gene>
<proteinExistence type="predicted"/>
<reference evidence="2 3" key="1">
    <citation type="submission" date="2016-10" db="EMBL/GenBank/DDBJ databases">
        <authorList>
            <person name="de Groot N.N."/>
        </authorList>
    </citation>
    <scope>NUCLEOTIDE SEQUENCE [LARGE SCALE GENOMIC DNA]</scope>
    <source>
        <strain evidence="2 3">IPL20</strain>
    </source>
</reference>
<dbReference type="Proteomes" id="UP000199074">
    <property type="component" value="Unassembled WGS sequence"/>
</dbReference>
<dbReference type="InterPro" id="IPR010634">
    <property type="entry name" value="DUF1223"/>
</dbReference>
<dbReference type="RefSeq" id="WP_092425884.1">
    <property type="nucleotide sequence ID" value="NZ_FPCK01000003.1"/>
</dbReference>
<feature type="signal peptide" evidence="1">
    <location>
        <begin position="1"/>
        <end position="25"/>
    </location>
</feature>